<sequence length="69" mass="8066">MASSSQIEWNCSQCQVVISDRYKCSNNCQSIQHCDRYDYCSSEYAEGKTTAKERKTDFKFSRTPNAIHW</sequence>
<keyword evidence="3" id="KW-1185">Reference proteome</keyword>
<name>A0A815D4T0_9BILA</name>
<dbReference type="AlphaFoldDB" id="A0A815D4T0"/>
<protein>
    <submittedName>
        <fullName evidence="2">Uncharacterized protein</fullName>
    </submittedName>
</protein>
<proteinExistence type="predicted"/>
<evidence type="ECO:0000313" key="3">
    <source>
        <dbReference type="Proteomes" id="UP000663870"/>
    </source>
</evidence>
<evidence type="ECO:0000313" key="1">
    <source>
        <dbReference type="EMBL" id="CAF1094528.1"/>
    </source>
</evidence>
<evidence type="ECO:0000313" key="2">
    <source>
        <dbReference type="EMBL" id="CAF1292254.1"/>
    </source>
</evidence>
<organism evidence="2 3">
    <name type="scientific">Rotaria sordida</name>
    <dbReference type="NCBI Taxonomy" id="392033"/>
    <lineage>
        <taxon>Eukaryota</taxon>
        <taxon>Metazoa</taxon>
        <taxon>Spiralia</taxon>
        <taxon>Gnathifera</taxon>
        <taxon>Rotifera</taxon>
        <taxon>Eurotatoria</taxon>
        <taxon>Bdelloidea</taxon>
        <taxon>Philodinida</taxon>
        <taxon>Philodinidae</taxon>
        <taxon>Rotaria</taxon>
    </lineage>
</organism>
<reference evidence="2" key="1">
    <citation type="submission" date="2021-02" db="EMBL/GenBank/DDBJ databases">
        <authorList>
            <person name="Nowell W R."/>
        </authorList>
    </citation>
    <scope>NUCLEOTIDE SEQUENCE</scope>
</reference>
<dbReference type="EMBL" id="CAJNOH010000641">
    <property type="protein sequence ID" value="CAF1094528.1"/>
    <property type="molecule type" value="Genomic_DNA"/>
</dbReference>
<accession>A0A815D4T0</accession>
<comment type="caution">
    <text evidence="2">The sequence shown here is derived from an EMBL/GenBank/DDBJ whole genome shotgun (WGS) entry which is preliminary data.</text>
</comment>
<dbReference type="Proteomes" id="UP000663870">
    <property type="component" value="Unassembled WGS sequence"/>
</dbReference>
<dbReference type="EMBL" id="CAJNOL010001121">
    <property type="protein sequence ID" value="CAF1292254.1"/>
    <property type="molecule type" value="Genomic_DNA"/>
</dbReference>
<dbReference type="Proteomes" id="UP000663854">
    <property type="component" value="Unassembled WGS sequence"/>
</dbReference>
<gene>
    <name evidence="2" type="ORF">JXQ802_LOCUS29059</name>
    <name evidence="1" type="ORF">PYM288_LOCUS19347</name>
</gene>